<dbReference type="InterPro" id="IPR002347">
    <property type="entry name" value="SDR_fam"/>
</dbReference>
<comment type="similarity">
    <text evidence="1 3">Belongs to the short-chain dehydrogenases/reductases (SDR) family.</text>
</comment>
<name>A0A7Z0WJM6_9PSEU</name>
<keyword evidence="6" id="KW-1185">Reference proteome</keyword>
<evidence type="ECO:0000256" key="1">
    <source>
        <dbReference type="ARBA" id="ARBA00006484"/>
    </source>
</evidence>
<dbReference type="SUPFAM" id="SSF51735">
    <property type="entry name" value="NAD(P)-binding Rossmann-fold domains"/>
    <property type="match status" value="1"/>
</dbReference>
<dbReference type="OrthoDB" id="9808187at2"/>
<comment type="caution">
    <text evidence="5">The sequence shown here is derived from an EMBL/GenBank/DDBJ whole genome shotgun (WGS) entry which is preliminary data.</text>
</comment>
<dbReference type="InterPro" id="IPR020904">
    <property type="entry name" value="Sc_DH/Rdtase_CS"/>
</dbReference>
<dbReference type="PANTHER" id="PTHR45024:SF2">
    <property type="entry name" value="SCP2 DOMAIN-CONTAINING PROTEIN"/>
    <property type="match status" value="1"/>
</dbReference>
<accession>A0A7Z0WJM6</accession>
<dbReference type="SMART" id="SM00822">
    <property type="entry name" value="PKS_KR"/>
    <property type="match status" value="1"/>
</dbReference>
<organism evidence="5 6">
    <name type="scientific">Actinophytocola xinjiangensis</name>
    <dbReference type="NCBI Taxonomy" id="485602"/>
    <lineage>
        <taxon>Bacteria</taxon>
        <taxon>Bacillati</taxon>
        <taxon>Actinomycetota</taxon>
        <taxon>Actinomycetes</taxon>
        <taxon>Pseudonocardiales</taxon>
        <taxon>Pseudonocardiaceae</taxon>
    </lineage>
</organism>
<evidence type="ECO:0000259" key="4">
    <source>
        <dbReference type="SMART" id="SM00822"/>
    </source>
</evidence>
<dbReference type="PRINTS" id="PR00080">
    <property type="entry name" value="SDRFAMILY"/>
</dbReference>
<dbReference type="Proteomes" id="UP000185696">
    <property type="component" value="Unassembled WGS sequence"/>
</dbReference>
<dbReference type="InterPro" id="IPR051687">
    <property type="entry name" value="Peroxisomal_Beta-Oxidation"/>
</dbReference>
<gene>
    <name evidence="5" type="ORF">BLA60_25505</name>
</gene>
<dbReference type="PRINTS" id="PR00081">
    <property type="entry name" value="GDHRDH"/>
</dbReference>
<dbReference type="GO" id="GO:0016491">
    <property type="term" value="F:oxidoreductase activity"/>
    <property type="evidence" value="ECO:0007669"/>
    <property type="project" value="UniProtKB-KW"/>
</dbReference>
<proteinExistence type="inferred from homology"/>
<dbReference type="PROSITE" id="PS00061">
    <property type="entry name" value="ADH_SHORT"/>
    <property type="match status" value="1"/>
</dbReference>
<feature type="domain" description="Ketoreductase" evidence="4">
    <location>
        <begin position="6"/>
        <end position="192"/>
    </location>
</feature>
<dbReference type="AlphaFoldDB" id="A0A7Z0WJM6"/>
<dbReference type="InterPro" id="IPR036291">
    <property type="entry name" value="NAD(P)-bd_dom_sf"/>
</dbReference>
<evidence type="ECO:0000256" key="3">
    <source>
        <dbReference type="RuleBase" id="RU000363"/>
    </source>
</evidence>
<reference evidence="5 6" key="1">
    <citation type="submission" date="2016-12" db="EMBL/GenBank/DDBJ databases">
        <title>The draft genome sequence of Actinophytocola xinjiangensis.</title>
        <authorList>
            <person name="Wang W."/>
            <person name="Yuan L."/>
        </authorList>
    </citation>
    <scope>NUCLEOTIDE SEQUENCE [LARGE SCALE GENOMIC DNA]</scope>
    <source>
        <strain evidence="5 6">CGMCC 4.4663</strain>
    </source>
</reference>
<evidence type="ECO:0000313" key="5">
    <source>
        <dbReference type="EMBL" id="OLF07699.1"/>
    </source>
</evidence>
<dbReference type="PANTHER" id="PTHR45024">
    <property type="entry name" value="DEHYDROGENASES, SHORT CHAIN"/>
    <property type="match status" value="1"/>
</dbReference>
<protein>
    <submittedName>
        <fullName evidence="5">Short-chain dehydrogenase</fullName>
    </submittedName>
</protein>
<keyword evidence="2" id="KW-0560">Oxidoreductase</keyword>
<dbReference type="Gene3D" id="3.40.50.720">
    <property type="entry name" value="NAD(P)-binding Rossmann-like Domain"/>
    <property type="match status" value="1"/>
</dbReference>
<evidence type="ECO:0000256" key="2">
    <source>
        <dbReference type="ARBA" id="ARBA00023002"/>
    </source>
</evidence>
<dbReference type="EMBL" id="MSIF01000014">
    <property type="protein sequence ID" value="OLF07699.1"/>
    <property type="molecule type" value="Genomic_DNA"/>
</dbReference>
<evidence type="ECO:0000313" key="6">
    <source>
        <dbReference type="Proteomes" id="UP000185696"/>
    </source>
</evidence>
<dbReference type="InterPro" id="IPR057326">
    <property type="entry name" value="KR_dom"/>
</dbReference>
<dbReference type="Pfam" id="PF00106">
    <property type="entry name" value="adh_short"/>
    <property type="match status" value="1"/>
</dbReference>
<dbReference type="RefSeq" id="WP_075135539.1">
    <property type="nucleotide sequence ID" value="NZ_MSIF01000014.1"/>
</dbReference>
<sequence>MICAGRVVAITGAGRGIGREHALEFARQGAAVVVNDVSGAGETVAEITAAGGRAVAHDQDVSTWAGAESLVDKARTTFDGLDVLVNNAGILRDRMLVGTSEREWDEVVQVHLRAHFLTMRIAGDHWRTQSKSGEPVTARVINTTSGAGLFGSVGQASYTAAKAGIVGLTLVGAAELGRYGVTVNAIAPVARTRLTEGLFPGLPEARDVAPLVVWLGSSASGAVTGRVFEVAGDRITVIAGHTRGPSTDGYQNAVGPAVESLLAAAPPEVPVYGT</sequence>